<reference evidence="2 3" key="1">
    <citation type="submission" date="2023-11" db="EMBL/GenBank/DDBJ databases">
        <authorList>
            <person name="Hedman E."/>
            <person name="Englund M."/>
            <person name="Stromberg M."/>
            <person name="Nyberg Akerstrom W."/>
            <person name="Nylinder S."/>
            <person name="Jareborg N."/>
            <person name="Kallberg Y."/>
            <person name="Kronander E."/>
        </authorList>
    </citation>
    <scope>NUCLEOTIDE SEQUENCE [LARGE SCALE GENOMIC DNA]</scope>
</reference>
<evidence type="ECO:0000313" key="2">
    <source>
        <dbReference type="EMBL" id="CAK1581414.1"/>
    </source>
</evidence>
<accession>A0AAV1KFT0</accession>
<name>A0AAV1KFT0_9NEOP</name>
<evidence type="ECO:0008006" key="4">
    <source>
        <dbReference type="Google" id="ProtNLM"/>
    </source>
</evidence>
<dbReference type="EMBL" id="CAVLGL010000035">
    <property type="protein sequence ID" value="CAK1581414.1"/>
    <property type="molecule type" value="Genomic_DNA"/>
</dbReference>
<feature type="compositionally biased region" description="Polar residues" evidence="1">
    <location>
        <begin position="124"/>
        <end position="137"/>
    </location>
</feature>
<comment type="caution">
    <text evidence="2">The sequence shown here is derived from an EMBL/GenBank/DDBJ whole genome shotgun (WGS) entry which is preliminary data.</text>
</comment>
<organism evidence="2 3">
    <name type="scientific">Parnassius mnemosyne</name>
    <name type="common">clouded apollo</name>
    <dbReference type="NCBI Taxonomy" id="213953"/>
    <lineage>
        <taxon>Eukaryota</taxon>
        <taxon>Metazoa</taxon>
        <taxon>Ecdysozoa</taxon>
        <taxon>Arthropoda</taxon>
        <taxon>Hexapoda</taxon>
        <taxon>Insecta</taxon>
        <taxon>Pterygota</taxon>
        <taxon>Neoptera</taxon>
        <taxon>Endopterygota</taxon>
        <taxon>Lepidoptera</taxon>
        <taxon>Glossata</taxon>
        <taxon>Ditrysia</taxon>
        <taxon>Papilionoidea</taxon>
        <taxon>Papilionidae</taxon>
        <taxon>Parnassiinae</taxon>
        <taxon>Parnassini</taxon>
        <taxon>Parnassius</taxon>
        <taxon>Driopa</taxon>
    </lineage>
</organism>
<feature type="compositionally biased region" description="Basic and acidic residues" evidence="1">
    <location>
        <begin position="200"/>
        <end position="211"/>
    </location>
</feature>
<feature type="region of interest" description="Disordered" evidence="1">
    <location>
        <begin position="112"/>
        <end position="143"/>
    </location>
</feature>
<proteinExistence type="predicted"/>
<dbReference type="AlphaFoldDB" id="A0AAV1KFT0"/>
<gene>
    <name evidence="2" type="ORF">PARMNEM_LOCUS3085</name>
</gene>
<protein>
    <recommendedName>
        <fullName evidence="4">Coilin</fullName>
    </recommendedName>
</protein>
<sequence>MESEYIDDMKEERFRVRVCLQHYFSDHRSQVYVSVVRQRQVHWLQQRLQTLFALRGPFYLHSRGHFLPPEEPLSLLQPDDPVEFFHYRVIPLSGEALDVDSNKEYNGTITTQDQEEKQKIERITSPTPSTGKESSIAATEPLETEKHNEALLLMKRQALSLLECCAGDSSVADVENEVAPANGEKPRRTRRRVRRRKRRLSDVDHSRRDLAQEESAATEEATGPEDTEIKTKEVVMEEEAVLRNVPVATRKPRIVHSVSPPLT</sequence>
<evidence type="ECO:0000313" key="3">
    <source>
        <dbReference type="Proteomes" id="UP001314205"/>
    </source>
</evidence>
<feature type="compositionally biased region" description="Basic residues" evidence="1">
    <location>
        <begin position="187"/>
        <end position="199"/>
    </location>
</feature>
<evidence type="ECO:0000256" key="1">
    <source>
        <dbReference type="SAM" id="MobiDB-lite"/>
    </source>
</evidence>
<feature type="region of interest" description="Disordered" evidence="1">
    <location>
        <begin position="177"/>
        <end position="263"/>
    </location>
</feature>
<dbReference type="Proteomes" id="UP001314205">
    <property type="component" value="Unassembled WGS sequence"/>
</dbReference>
<keyword evidence="3" id="KW-1185">Reference proteome</keyword>